<dbReference type="NCBIfam" id="TIGR00278">
    <property type="entry name" value="membrane protein insertion efficiency factor YidD"/>
    <property type="match status" value="1"/>
</dbReference>
<evidence type="ECO:0000313" key="3">
    <source>
        <dbReference type="EMBL" id="AWN22539.1"/>
    </source>
</evidence>
<dbReference type="HAMAP" id="MF_00386">
    <property type="entry name" value="UPF0161_YidD"/>
    <property type="match status" value="1"/>
</dbReference>
<name>A0A2Z3JHS1_9DEIO</name>
<proteinExistence type="inferred from homology"/>
<dbReference type="Proteomes" id="UP000245368">
    <property type="component" value="Chromosome"/>
</dbReference>
<comment type="function">
    <text evidence="2">Could be involved in insertion of integral membrane proteins into the membrane.</text>
</comment>
<dbReference type="GO" id="GO:0005886">
    <property type="term" value="C:plasma membrane"/>
    <property type="evidence" value="ECO:0007669"/>
    <property type="project" value="UniProtKB-SubCell"/>
</dbReference>
<evidence type="ECO:0000313" key="4">
    <source>
        <dbReference type="Proteomes" id="UP000245368"/>
    </source>
</evidence>
<dbReference type="SMART" id="SM01234">
    <property type="entry name" value="Haemolytic"/>
    <property type="match status" value="1"/>
</dbReference>
<dbReference type="PANTHER" id="PTHR33383:SF1">
    <property type="entry name" value="MEMBRANE PROTEIN INSERTION EFFICIENCY FACTOR-RELATED"/>
    <property type="match status" value="1"/>
</dbReference>
<evidence type="ECO:0000256" key="2">
    <source>
        <dbReference type="HAMAP-Rule" id="MF_00386"/>
    </source>
</evidence>
<organism evidence="3 4">
    <name type="scientific">Deinococcus irradiatisoli</name>
    <dbReference type="NCBI Taxonomy" id="2202254"/>
    <lineage>
        <taxon>Bacteria</taxon>
        <taxon>Thermotogati</taxon>
        <taxon>Deinococcota</taxon>
        <taxon>Deinococci</taxon>
        <taxon>Deinococcales</taxon>
        <taxon>Deinococcaceae</taxon>
        <taxon>Deinococcus</taxon>
    </lineage>
</organism>
<reference evidence="3 4" key="1">
    <citation type="submission" date="2018-05" db="EMBL/GenBank/DDBJ databases">
        <title>Complete Genome Sequence of Deinococcus sp. strain 17bor-2.</title>
        <authorList>
            <person name="Srinivasan S."/>
        </authorList>
    </citation>
    <scope>NUCLEOTIDE SEQUENCE [LARGE SCALE GENOMIC DNA]</scope>
    <source>
        <strain evidence="3 4">17bor-2</strain>
    </source>
</reference>
<dbReference type="KEGG" id="dez:DKM44_04235"/>
<dbReference type="PANTHER" id="PTHR33383">
    <property type="entry name" value="MEMBRANE PROTEIN INSERTION EFFICIENCY FACTOR-RELATED"/>
    <property type="match status" value="1"/>
</dbReference>
<keyword evidence="4" id="KW-1185">Reference proteome</keyword>
<dbReference type="Pfam" id="PF01809">
    <property type="entry name" value="YidD"/>
    <property type="match status" value="1"/>
</dbReference>
<dbReference type="EMBL" id="CP029494">
    <property type="protein sequence ID" value="AWN22539.1"/>
    <property type="molecule type" value="Genomic_DNA"/>
</dbReference>
<dbReference type="AlphaFoldDB" id="A0A2Z3JHS1"/>
<comment type="similarity">
    <text evidence="2">Belongs to the UPF0161 family.</text>
</comment>
<dbReference type="InterPro" id="IPR002696">
    <property type="entry name" value="Membr_insert_effic_factor_YidD"/>
</dbReference>
<sequence>MSQSAQLLVKAVRVYQRRLSPLKAAPTCRFTPTCSQYAVEAIEKHGALKGGWLALWRVARCQPFNPGGFDPVPDAFPSAASPATTKRVK</sequence>
<evidence type="ECO:0000256" key="1">
    <source>
        <dbReference type="ARBA" id="ARBA00022475"/>
    </source>
</evidence>
<accession>A0A2Z3JHS1</accession>
<protein>
    <recommendedName>
        <fullName evidence="2">Putative membrane protein insertion efficiency factor</fullName>
    </recommendedName>
</protein>
<gene>
    <name evidence="3" type="ORF">DKM44_04235</name>
</gene>
<keyword evidence="2" id="KW-0472">Membrane</keyword>
<comment type="subcellular location">
    <subcellularLocation>
        <location evidence="2">Cell membrane</location>
        <topology evidence="2">Peripheral membrane protein</topology>
        <orientation evidence="2">Cytoplasmic side</orientation>
    </subcellularLocation>
</comment>
<dbReference type="RefSeq" id="WP_109825701.1">
    <property type="nucleotide sequence ID" value="NZ_CP029494.1"/>
</dbReference>
<dbReference type="OrthoDB" id="9801753at2"/>
<keyword evidence="1 2" id="KW-1003">Cell membrane</keyword>